<feature type="region of interest" description="Disordered" evidence="10">
    <location>
        <begin position="273"/>
        <end position="341"/>
    </location>
</feature>
<evidence type="ECO:0000256" key="10">
    <source>
        <dbReference type="SAM" id="MobiDB-lite"/>
    </source>
</evidence>
<comment type="catalytic activity">
    <reaction evidence="7">
        <text>L-threonyl-[protein] + ATP = O-phospho-L-threonyl-[protein] + ADP + H(+)</text>
        <dbReference type="Rhea" id="RHEA:46608"/>
        <dbReference type="Rhea" id="RHEA-COMP:11060"/>
        <dbReference type="Rhea" id="RHEA-COMP:11605"/>
        <dbReference type="ChEBI" id="CHEBI:15378"/>
        <dbReference type="ChEBI" id="CHEBI:30013"/>
        <dbReference type="ChEBI" id="CHEBI:30616"/>
        <dbReference type="ChEBI" id="CHEBI:61977"/>
        <dbReference type="ChEBI" id="CHEBI:456216"/>
        <dbReference type="EC" id="2.7.11.1"/>
    </reaction>
</comment>
<feature type="domain" description="Protein kinase" evidence="12">
    <location>
        <begin position="10"/>
        <end position="273"/>
    </location>
</feature>
<keyword evidence="3 13" id="KW-0808">Transferase</keyword>
<dbReference type="PANTHER" id="PTHR43289:SF6">
    <property type="entry name" value="SERINE_THREONINE-PROTEIN KINASE NEKL-3"/>
    <property type="match status" value="1"/>
</dbReference>
<dbReference type="Gene3D" id="1.10.510.10">
    <property type="entry name" value="Transferase(Phosphotransferase) domain 1"/>
    <property type="match status" value="1"/>
</dbReference>
<feature type="compositionally biased region" description="Low complexity" evidence="10">
    <location>
        <begin position="290"/>
        <end position="308"/>
    </location>
</feature>
<reference evidence="13 14" key="1">
    <citation type="submission" date="2019-02" db="EMBL/GenBank/DDBJ databases">
        <authorList>
            <consortium name="Pathogen Informatics"/>
        </authorList>
    </citation>
    <scope>NUCLEOTIDE SEQUENCE [LARGE SCALE GENOMIC DNA]</scope>
    <source>
        <strain evidence="13 14">3012STDY6756504</strain>
    </source>
</reference>
<dbReference type="Proteomes" id="UP000290439">
    <property type="component" value="Chromosome"/>
</dbReference>
<keyword evidence="2" id="KW-0723">Serine/threonine-protein kinase</keyword>
<dbReference type="GO" id="GO:0106310">
    <property type="term" value="F:protein serine kinase activity"/>
    <property type="evidence" value="ECO:0007669"/>
    <property type="project" value="RHEA"/>
</dbReference>
<dbReference type="InterPro" id="IPR008271">
    <property type="entry name" value="Ser/Thr_kinase_AS"/>
</dbReference>
<keyword evidence="11" id="KW-0812">Transmembrane</keyword>
<gene>
    <name evidence="13" type="primary">pknF_10</name>
    <name evidence="13" type="ORF">NCTC10797_05233</name>
</gene>
<evidence type="ECO:0000259" key="12">
    <source>
        <dbReference type="PROSITE" id="PS50011"/>
    </source>
</evidence>
<dbReference type="PROSITE" id="PS00108">
    <property type="entry name" value="PROTEIN_KINASE_ST"/>
    <property type="match status" value="1"/>
</dbReference>
<dbReference type="SUPFAM" id="SSF56112">
    <property type="entry name" value="Protein kinase-like (PK-like)"/>
    <property type="match status" value="1"/>
</dbReference>
<evidence type="ECO:0000256" key="5">
    <source>
        <dbReference type="ARBA" id="ARBA00022777"/>
    </source>
</evidence>
<proteinExistence type="predicted"/>
<evidence type="ECO:0000256" key="4">
    <source>
        <dbReference type="ARBA" id="ARBA00022741"/>
    </source>
</evidence>
<organism evidence="13 14">
    <name type="scientific">Nocardia cyriacigeorgica</name>
    <dbReference type="NCBI Taxonomy" id="135487"/>
    <lineage>
        <taxon>Bacteria</taxon>
        <taxon>Bacillati</taxon>
        <taxon>Actinomycetota</taxon>
        <taxon>Actinomycetes</taxon>
        <taxon>Mycobacteriales</taxon>
        <taxon>Nocardiaceae</taxon>
        <taxon>Nocardia</taxon>
    </lineage>
</organism>
<evidence type="ECO:0000256" key="11">
    <source>
        <dbReference type="SAM" id="Phobius"/>
    </source>
</evidence>
<name>A0A4U8W9J1_9NOCA</name>
<feature type="transmembrane region" description="Helical" evidence="11">
    <location>
        <begin position="353"/>
        <end position="377"/>
    </location>
</feature>
<evidence type="ECO:0000256" key="1">
    <source>
        <dbReference type="ARBA" id="ARBA00012513"/>
    </source>
</evidence>
<evidence type="ECO:0000256" key="3">
    <source>
        <dbReference type="ARBA" id="ARBA00022679"/>
    </source>
</evidence>
<keyword evidence="11" id="KW-0472">Membrane</keyword>
<evidence type="ECO:0000256" key="7">
    <source>
        <dbReference type="ARBA" id="ARBA00047899"/>
    </source>
</evidence>
<keyword evidence="11" id="KW-1133">Transmembrane helix</keyword>
<dbReference type="FunFam" id="3.30.200.20:FF:000035">
    <property type="entry name" value="Serine/threonine protein kinase Stk1"/>
    <property type="match status" value="1"/>
</dbReference>
<evidence type="ECO:0000256" key="2">
    <source>
        <dbReference type="ARBA" id="ARBA00022527"/>
    </source>
</evidence>
<dbReference type="FunFam" id="1.10.510.10:FF:000021">
    <property type="entry name" value="Serine/threonine protein kinase"/>
    <property type="match status" value="1"/>
</dbReference>
<dbReference type="PANTHER" id="PTHR43289">
    <property type="entry name" value="MITOGEN-ACTIVATED PROTEIN KINASE KINASE KINASE 20-RELATED"/>
    <property type="match status" value="1"/>
</dbReference>
<comment type="catalytic activity">
    <reaction evidence="8">
        <text>L-seryl-[protein] + ATP = O-phospho-L-seryl-[protein] + ADP + H(+)</text>
        <dbReference type="Rhea" id="RHEA:17989"/>
        <dbReference type="Rhea" id="RHEA-COMP:9863"/>
        <dbReference type="Rhea" id="RHEA-COMP:11604"/>
        <dbReference type="ChEBI" id="CHEBI:15378"/>
        <dbReference type="ChEBI" id="CHEBI:29999"/>
        <dbReference type="ChEBI" id="CHEBI:30616"/>
        <dbReference type="ChEBI" id="CHEBI:83421"/>
        <dbReference type="ChEBI" id="CHEBI:456216"/>
        <dbReference type="EC" id="2.7.11.1"/>
    </reaction>
</comment>
<dbReference type="Gene3D" id="3.30.200.20">
    <property type="entry name" value="Phosphorylase Kinase, domain 1"/>
    <property type="match status" value="1"/>
</dbReference>
<keyword evidence="5 13" id="KW-0418">Kinase</keyword>
<evidence type="ECO:0000256" key="9">
    <source>
        <dbReference type="PROSITE-ProRule" id="PRU10141"/>
    </source>
</evidence>
<evidence type="ECO:0000313" key="13">
    <source>
        <dbReference type="EMBL" id="VFB01415.1"/>
    </source>
</evidence>
<evidence type="ECO:0000256" key="6">
    <source>
        <dbReference type="ARBA" id="ARBA00022840"/>
    </source>
</evidence>
<accession>A0A4U8W9J1</accession>
<keyword evidence="4 9" id="KW-0547">Nucleotide-binding</keyword>
<feature type="binding site" evidence="9">
    <location>
        <position position="39"/>
    </location>
    <ligand>
        <name>ATP</name>
        <dbReference type="ChEBI" id="CHEBI:30616"/>
    </ligand>
</feature>
<dbReference type="EC" id="2.7.11.1" evidence="1"/>
<dbReference type="SMART" id="SM00220">
    <property type="entry name" value="S_TKc"/>
    <property type="match status" value="1"/>
</dbReference>
<evidence type="ECO:0000256" key="8">
    <source>
        <dbReference type="ARBA" id="ARBA00048679"/>
    </source>
</evidence>
<keyword evidence="6 9" id="KW-0067">ATP-binding</keyword>
<sequence>MREGEVFAGYTIDRQLGRGGMGAVYLARHPRLPRRIALKLLNEELFSDKELRARFEREADLVAQLDHPNIVTVYDRGADDGRLWISMHYVDGVDAATVDPRTLPPTRAVQIVAETAKALDFAHSRGVLHRDVKPANILLANGGNGQERVFLTDFGIARIAGEANRLTQTGTFTATLAYASPEQLTGADMDGRSDQYSLACTLYWLLTGTAPYESTHPATVIQGHLQRQPPPVSAARAGLPLALDAVLARAMAKRPADRFASCSEFAEAARRALAGESPHRSAPHIPYPSAPNASAAPGPAPHASAPSIPGTPAIGPGHPSFPQHIHGHPPQQSPIPPGAFAYPPMRPRRRSYVGLWIGLSMMLIIAVVAGIGTWVAIANRDTTPPQRDIEEMRLAFPNLLPPGEVPAGQTWAQGRGFGDMGCSATVMNDRSRLHWTFIHGAAPDMGKPTAYWDCYYAGSYMIPEDIIRWPQMRVFRYKSASEVQQVIQGLGASPVEQDLNNNGRQYSNVKAGSEPTSSPRIATIFPNDPKRENLLIYSYGLGASNDPSMDQLLDWWRKLPID</sequence>
<dbReference type="PROSITE" id="PS00107">
    <property type="entry name" value="PROTEIN_KINASE_ATP"/>
    <property type="match status" value="1"/>
</dbReference>
<dbReference type="RefSeq" id="WP_130918925.1">
    <property type="nucleotide sequence ID" value="NZ_LR215973.1"/>
</dbReference>
<evidence type="ECO:0000313" key="14">
    <source>
        <dbReference type="Proteomes" id="UP000290439"/>
    </source>
</evidence>
<dbReference type="Pfam" id="PF00069">
    <property type="entry name" value="Pkinase"/>
    <property type="match status" value="1"/>
</dbReference>
<feature type="region of interest" description="Disordered" evidence="10">
    <location>
        <begin position="500"/>
        <end position="519"/>
    </location>
</feature>
<dbReference type="EMBL" id="LR215973">
    <property type="protein sequence ID" value="VFB01415.1"/>
    <property type="molecule type" value="Genomic_DNA"/>
</dbReference>
<dbReference type="InterPro" id="IPR011009">
    <property type="entry name" value="Kinase-like_dom_sf"/>
</dbReference>
<dbReference type="AlphaFoldDB" id="A0A4U8W9J1"/>
<dbReference type="GO" id="GO:0004674">
    <property type="term" value="F:protein serine/threonine kinase activity"/>
    <property type="evidence" value="ECO:0007669"/>
    <property type="project" value="UniProtKB-KW"/>
</dbReference>
<dbReference type="InterPro" id="IPR000719">
    <property type="entry name" value="Prot_kinase_dom"/>
</dbReference>
<dbReference type="GO" id="GO:0005524">
    <property type="term" value="F:ATP binding"/>
    <property type="evidence" value="ECO:0007669"/>
    <property type="project" value="UniProtKB-UniRule"/>
</dbReference>
<dbReference type="PROSITE" id="PS50011">
    <property type="entry name" value="PROTEIN_KINASE_DOM"/>
    <property type="match status" value="1"/>
</dbReference>
<protein>
    <recommendedName>
        <fullName evidence="1">non-specific serine/threonine protein kinase</fullName>
        <ecNumber evidence="1">2.7.11.1</ecNumber>
    </recommendedName>
</protein>
<dbReference type="GO" id="GO:0045717">
    <property type="term" value="P:negative regulation of fatty acid biosynthetic process"/>
    <property type="evidence" value="ECO:0007669"/>
    <property type="project" value="UniProtKB-ARBA"/>
</dbReference>
<dbReference type="CDD" id="cd14014">
    <property type="entry name" value="STKc_PknB_like"/>
    <property type="match status" value="1"/>
</dbReference>
<dbReference type="InterPro" id="IPR017441">
    <property type="entry name" value="Protein_kinase_ATP_BS"/>
</dbReference>